<accession>A0A1I0G0H0</accession>
<dbReference type="EMBL" id="FOHE01000018">
    <property type="protein sequence ID" value="SET64043.1"/>
    <property type="molecule type" value="Genomic_DNA"/>
</dbReference>
<dbReference type="OrthoDB" id="2967968at2"/>
<reference evidence="2 3" key="1">
    <citation type="submission" date="2016-10" db="EMBL/GenBank/DDBJ databases">
        <authorList>
            <person name="de Groot N.N."/>
        </authorList>
    </citation>
    <scope>NUCLEOTIDE SEQUENCE [LARGE SCALE GENOMIC DNA]</scope>
    <source>
        <strain evidence="2 3">IBRC-M 10780</strain>
    </source>
</reference>
<dbReference type="RefSeq" id="WP_090871684.1">
    <property type="nucleotide sequence ID" value="NZ_FOHE01000018.1"/>
</dbReference>
<gene>
    <name evidence="2" type="ORF">SAMN05216389_11830</name>
</gene>
<name>A0A1I0G0H0_9BACI</name>
<keyword evidence="1" id="KW-0472">Membrane</keyword>
<evidence type="ECO:0000313" key="2">
    <source>
        <dbReference type="EMBL" id="SET64043.1"/>
    </source>
</evidence>
<dbReference type="AlphaFoldDB" id="A0A1I0G0H0"/>
<evidence type="ECO:0000256" key="1">
    <source>
        <dbReference type="SAM" id="Phobius"/>
    </source>
</evidence>
<organism evidence="2 3">
    <name type="scientific">Oceanobacillus limi</name>
    <dbReference type="NCBI Taxonomy" id="930131"/>
    <lineage>
        <taxon>Bacteria</taxon>
        <taxon>Bacillati</taxon>
        <taxon>Bacillota</taxon>
        <taxon>Bacilli</taxon>
        <taxon>Bacillales</taxon>
        <taxon>Bacillaceae</taxon>
        <taxon>Oceanobacillus</taxon>
    </lineage>
</organism>
<evidence type="ECO:0000313" key="3">
    <source>
        <dbReference type="Proteomes" id="UP000198618"/>
    </source>
</evidence>
<proteinExistence type="predicted"/>
<keyword evidence="3" id="KW-1185">Reference proteome</keyword>
<dbReference type="Proteomes" id="UP000198618">
    <property type="component" value="Unassembled WGS sequence"/>
</dbReference>
<protein>
    <submittedName>
        <fullName evidence="2">Uncharacterized protein</fullName>
    </submittedName>
</protein>
<keyword evidence="1" id="KW-1133">Transmembrane helix</keyword>
<sequence length="198" mass="23796">MSNKKKRILWRIAGVMGIIVVFVGFMTWLFPYSPFSIHKNYAYQPYFISFDGKSYETILNDFRDSYEEDLEADLENKYPNLTIHRTEAILSFFEKEWLMSKDPVPMDEIDLSTMLFEVENVKDTLFNLFVQEDYENEEKEYLVQCMRQLESVEDQIIKLQNDKFASKKQLNRQFDNLYGDFLNSFKSYVTFYDYSTQM</sequence>
<feature type="transmembrane region" description="Helical" evidence="1">
    <location>
        <begin position="12"/>
        <end position="30"/>
    </location>
</feature>
<keyword evidence="1" id="KW-0812">Transmembrane</keyword>
<dbReference type="STRING" id="930131.SAMN05216389_11830"/>